<keyword evidence="2" id="KW-1185">Reference proteome</keyword>
<accession>A0A939HMM9</accession>
<protein>
    <submittedName>
        <fullName evidence="1">DUF4186 domain-containing protein</fullName>
    </submittedName>
</protein>
<dbReference type="RefSeq" id="WP_207845126.1">
    <property type="nucleotide sequence ID" value="NZ_JAFVMH010000002.1"/>
</dbReference>
<comment type="caution">
    <text evidence="1">The sequence shown here is derived from an EMBL/GenBank/DDBJ whole genome shotgun (WGS) entry which is preliminary data.</text>
</comment>
<dbReference type="AlphaFoldDB" id="A0A939HMM9"/>
<sequence length="135" mass="15330">MTVRQGDLFAPEPGKVVVPADLWDRLARSAFRSKFSLDQADRAYLRQKGLDTVMEHGRDFIARRLAPAQPARDGRQTPWKGHPIFVAQHATGTCCRSCLQKWHGLPKGRALDPAEQQQVLAALAEWLRRELRKHP</sequence>
<evidence type="ECO:0000313" key="2">
    <source>
        <dbReference type="Proteomes" id="UP000664073"/>
    </source>
</evidence>
<dbReference type="InterPro" id="IPR020378">
    <property type="entry name" value="DUF4186"/>
</dbReference>
<dbReference type="Pfam" id="PF13811">
    <property type="entry name" value="DUF4186"/>
    <property type="match status" value="1"/>
</dbReference>
<reference evidence="1" key="1">
    <citation type="submission" date="2021-03" db="EMBL/GenBank/DDBJ databases">
        <title>The complete genome sequence of Acetobacter sp. TBRC 12339.</title>
        <authorList>
            <person name="Charoenyingcharoen P."/>
            <person name="Yukphan P."/>
        </authorList>
    </citation>
    <scope>NUCLEOTIDE SEQUENCE</scope>
    <source>
        <strain evidence="1">TBRC 12339</strain>
    </source>
</reference>
<name>A0A939HMM9_9PROT</name>
<evidence type="ECO:0000313" key="1">
    <source>
        <dbReference type="EMBL" id="MBO1324423.1"/>
    </source>
</evidence>
<dbReference type="Proteomes" id="UP000664073">
    <property type="component" value="Unassembled WGS sequence"/>
</dbReference>
<proteinExistence type="predicted"/>
<gene>
    <name evidence="1" type="ORF">J2D77_04530</name>
</gene>
<dbReference type="EMBL" id="JAFVMH010000002">
    <property type="protein sequence ID" value="MBO1324423.1"/>
    <property type="molecule type" value="Genomic_DNA"/>
</dbReference>
<organism evidence="1 2">
    <name type="scientific">Acetobacter garciniae</name>
    <dbReference type="NCBI Taxonomy" id="2817435"/>
    <lineage>
        <taxon>Bacteria</taxon>
        <taxon>Pseudomonadati</taxon>
        <taxon>Pseudomonadota</taxon>
        <taxon>Alphaproteobacteria</taxon>
        <taxon>Acetobacterales</taxon>
        <taxon>Acetobacteraceae</taxon>
        <taxon>Acetobacter</taxon>
    </lineage>
</organism>